<reference evidence="6 7" key="1">
    <citation type="submission" date="2015-04" db="EMBL/GenBank/DDBJ databases">
        <title>Lasius niger genome sequencing.</title>
        <authorList>
            <person name="Konorov E.A."/>
            <person name="Nikitin M.A."/>
            <person name="Kirill M.V."/>
            <person name="Chang P."/>
        </authorList>
    </citation>
    <scope>NUCLEOTIDE SEQUENCE [LARGE SCALE GENOMIC DNA]</scope>
    <source>
        <tissue evidence="6">Whole</tissue>
    </source>
</reference>
<dbReference type="InterPro" id="IPR036186">
    <property type="entry name" value="Serpin_sf"/>
</dbReference>
<dbReference type="InterPro" id="IPR042178">
    <property type="entry name" value="Serpin_sf_1"/>
</dbReference>
<dbReference type="GO" id="GO:0005615">
    <property type="term" value="C:extracellular space"/>
    <property type="evidence" value="ECO:0007669"/>
    <property type="project" value="InterPro"/>
</dbReference>
<keyword evidence="3" id="KW-0722">Serine protease inhibitor</keyword>
<dbReference type="AlphaFoldDB" id="A0A0J7KE55"/>
<proteinExistence type="inferred from homology"/>
<dbReference type="InterPro" id="IPR042185">
    <property type="entry name" value="Serpin_sf_2"/>
</dbReference>
<protein>
    <submittedName>
        <fullName evidence="6">Antithrombin-iii-like isoform 2 protein</fullName>
    </submittedName>
</protein>
<evidence type="ECO:0000256" key="3">
    <source>
        <dbReference type="ARBA" id="ARBA00022900"/>
    </source>
</evidence>
<dbReference type="Pfam" id="PF00079">
    <property type="entry name" value="Serpin"/>
    <property type="match status" value="1"/>
</dbReference>
<dbReference type="SUPFAM" id="SSF56574">
    <property type="entry name" value="Serpins"/>
    <property type="match status" value="1"/>
</dbReference>
<gene>
    <name evidence="6" type="ORF">RF55_11993</name>
</gene>
<keyword evidence="2" id="KW-0646">Protease inhibitor</keyword>
<dbReference type="GO" id="GO:0004867">
    <property type="term" value="F:serine-type endopeptidase inhibitor activity"/>
    <property type="evidence" value="ECO:0007669"/>
    <property type="project" value="UniProtKB-KW"/>
</dbReference>
<dbReference type="OrthoDB" id="671595at2759"/>
<dbReference type="InterPro" id="IPR023796">
    <property type="entry name" value="Serpin_dom"/>
</dbReference>
<comment type="caution">
    <text evidence="6">The sequence shown here is derived from an EMBL/GenBank/DDBJ whole genome shotgun (WGS) entry which is preliminary data.</text>
</comment>
<evidence type="ECO:0000256" key="2">
    <source>
        <dbReference type="ARBA" id="ARBA00022690"/>
    </source>
</evidence>
<comment type="similarity">
    <text evidence="1 4">Belongs to the serpin family.</text>
</comment>
<dbReference type="InterPro" id="IPR000215">
    <property type="entry name" value="Serpin_fam"/>
</dbReference>
<evidence type="ECO:0000313" key="7">
    <source>
        <dbReference type="Proteomes" id="UP000036403"/>
    </source>
</evidence>
<dbReference type="PaxDb" id="67767-A0A0J7KE55"/>
<evidence type="ECO:0000259" key="5">
    <source>
        <dbReference type="SMART" id="SM00093"/>
    </source>
</evidence>
<dbReference type="EMBL" id="LBMM01008957">
    <property type="protein sequence ID" value="KMQ88509.1"/>
    <property type="molecule type" value="Genomic_DNA"/>
</dbReference>
<organism evidence="6 7">
    <name type="scientific">Lasius niger</name>
    <name type="common">Black garden ant</name>
    <dbReference type="NCBI Taxonomy" id="67767"/>
    <lineage>
        <taxon>Eukaryota</taxon>
        <taxon>Metazoa</taxon>
        <taxon>Ecdysozoa</taxon>
        <taxon>Arthropoda</taxon>
        <taxon>Hexapoda</taxon>
        <taxon>Insecta</taxon>
        <taxon>Pterygota</taxon>
        <taxon>Neoptera</taxon>
        <taxon>Endopterygota</taxon>
        <taxon>Hymenoptera</taxon>
        <taxon>Apocrita</taxon>
        <taxon>Aculeata</taxon>
        <taxon>Formicoidea</taxon>
        <taxon>Formicidae</taxon>
        <taxon>Formicinae</taxon>
        <taxon>Lasius</taxon>
        <taxon>Lasius</taxon>
    </lineage>
</organism>
<keyword evidence="7" id="KW-1185">Reference proteome</keyword>
<dbReference type="PANTHER" id="PTHR11461">
    <property type="entry name" value="SERINE PROTEASE INHIBITOR, SERPIN"/>
    <property type="match status" value="1"/>
</dbReference>
<evidence type="ECO:0000256" key="1">
    <source>
        <dbReference type="ARBA" id="ARBA00009500"/>
    </source>
</evidence>
<accession>A0A0J7KE55</accession>
<sequence length="405" mass="46879">MEQKRLIEIEKILTKARFKFAIKCLYRLMLLKPKNDIAFSPHSMYEGLLSVYFMSSGEIETYLKRTLYLSDVCKYDLIQYYSSRKDFEQLENNASVASTDSDDARGCWIKATKFNHPLPLKNIFNNGFEVFDPDYTPIEKMDRINMAIQNAVKNHMSNPMKLKVVRNDMELVLMTVSRLEQKFQISTTCQFDASNVSNLRDKRKGNSFFSHELNMHVSEFPYTNENRSLYVFLPGSIISGDFSMRRFPIFQDVCALIERLSTQDAICKLRNLLDSDTPSKNVTQFSIGPIFHLEKDVPMRGLLRDLGVKELLKPDAINLERLFVNNDSVHLGNAMHRINVKVTEEDTVAGAVTVIHTGQETPRNYTQNILNYNLPFVWLIYDKQRRDILFAGAFNKFDRRSPSPV</sequence>
<feature type="domain" description="Serpin" evidence="5">
    <location>
        <begin position="25"/>
        <end position="397"/>
    </location>
</feature>
<dbReference type="SMART" id="SM00093">
    <property type="entry name" value="SERPIN"/>
    <property type="match status" value="1"/>
</dbReference>
<dbReference type="Gene3D" id="2.30.39.10">
    <property type="entry name" value="Alpha-1-antitrypsin, domain 1"/>
    <property type="match status" value="1"/>
</dbReference>
<name>A0A0J7KE55_LASNI</name>
<dbReference type="STRING" id="67767.A0A0J7KE55"/>
<evidence type="ECO:0000313" key="6">
    <source>
        <dbReference type="EMBL" id="KMQ88509.1"/>
    </source>
</evidence>
<dbReference type="Gene3D" id="3.30.497.10">
    <property type="entry name" value="Antithrombin, subunit I, domain 2"/>
    <property type="match status" value="1"/>
</dbReference>
<evidence type="ECO:0000256" key="4">
    <source>
        <dbReference type="RuleBase" id="RU000411"/>
    </source>
</evidence>
<dbReference type="Proteomes" id="UP000036403">
    <property type="component" value="Unassembled WGS sequence"/>
</dbReference>
<dbReference type="PANTHER" id="PTHR11461:SF211">
    <property type="entry name" value="GH10112P-RELATED"/>
    <property type="match status" value="1"/>
</dbReference>